<evidence type="ECO:0000313" key="2">
    <source>
        <dbReference type="EMBL" id="VDM68543.1"/>
    </source>
</evidence>
<dbReference type="Proteomes" id="UP000270094">
    <property type="component" value="Unassembled WGS sequence"/>
</dbReference>
<dbReference type="GO" id="GO:0004352">
    <property type="term" value="F:glutamate dehydrogenase (NAD+) activity"/>
    <property type="evidence" value="ECO:0007669"/>
    <property type="project" value="TreeGrafter"/>
</dbReference>
<dbReference type="EMBL" id="UYYB01009157">
    <property type="protein sequence ID" value="VDM68543.1"/>
    <property type="molecule type" value="Genomic_DNA"/>
</dbReference>
<dbReference type="OrthoDB" id="6718861at2759"/>
<name>A0A3P7IL24_STRVU</name>
<dbReference type="GO" id="GO:0006538">
    <property type="term" value="P:L-glutamate catabolic process"/>
    <property type="evidence" value="ECO:0007669"/>
    <property type="project" value="TreeGrafter"/>
</dbReference>
<accession>A0A3P7IL24</accession>
<dbReference type="AlphaFoldDB" id="A0A3P7IL24"/>
<sequence>MKTYSFFYLQSEIVDIMYVNSGGVTVSYFEWLKNLNHVSYGRLSFKYEEDSNRMLLQSVQESLEKAIGKNAPVTPNKAFEAKIAGASEKDIVHSGLEYSMTRAGEAIIRTAHKYNLGLDIRTAAYANSIEKVYNTYRTLGFTFT</sequence>
<evidence type="ECO:0000256" key="1">
    <source>
        <dbReference type="ARBA" id="ARBA00023002"/>
    </source>
</evidence>
<dbReference type="GO" id="GO:0005739">
    <property type="term" value="C:mitochondrion"/>
    <property type="evidence" value="ECO:0007669"/>
    <property type="project" value="TreeGrafter"/>
</dbReference>
<dbReference type="SUPFAM" id="SSF51735">
    <property type="entry name" value="NAD(P)-binding Rossmann-fold domains"/>
    <property type="match status" value="1"/>
</dbReference>
<protein>
    <submittedName>
        <fullName evidence="2">Uncharacterized protein</fullName>
    </submittedName>
</protein>
<dbReference type="PANTHER" id="PTHR11606">
    <property type="entry name" value="GLUTAMATE DEHYDROGENASE"/>
    <property type="match status" value="1"/>
</dbReference>
<dbReference type="InterPro" id="IPR036291">
    <property type="entry name" value="NAD(P)-bd_dom_sf"/>
</dbReference>
<proteinExistence type="predicted"/>
<keyword evidence="3" id="KW-1185">Reference proteome</keyword>
<organism evidence="2 3">
    <name type="scientific">Strongylus vulgaris</name>
    <name type="common">Blood worm</name>
    <dbReference type="NCBI Taxonomy" id="40348"/>
    <lineage>
        <taxon>Eukaryota</taxon>
        <taxon>Metazoa</taxon>
        <taxon>Ecdysozoa</taxon>
        <taxon>Nematoda</taxon>
        <taxon>Chromadorea</taxon>
        <taxon>Rhabditida</taxon>
        <taxon>Rhabditina</taxon>
        <taxon>Rhabditomorpha</taxon>
        <taxon>Strongyloidea</taxon>
        <taxon>Strongylidae</taxon>
        <taxon>Strongylus</taxon>
    </lineage>
</organism>
<reference evidence="2 3" key="1">
    <citation type="submission" date="2018-11" db="EMBL/GenBank/DDBJ databases">
        <authorList>
            <consortium name="Pathogen Informatics"/>
        </authorList>
    </citation>
    <scope>NUCLEOTIDE SEQUENCE [LARGE SCALE GENOMIC DNA]</scope>
</reference>
<evidence type="ECO:0000313" key="3">
    <source>
        <dbReference type="Proteomes" id="UP000270094"/>
    </source>
</evidence>
<dbReference type="PANTHER" id="PTHR11606:SF13">
    <property type="entry name" value="GLUTAMATE DEHYDROGENASE 1, MITOCHONDRIAL"/>
    <property type="match status" value="1"/>
</dbReference>
<gene>
    <name evidence="2" type="ORF">SVUK_LOCUS3541</name>
</gene>
<dbReference type="Gene3D" id="3.40.50.720">
    <property type="entry name" value="NAD(P)-binding Rossmann-like Domain"/>
    <property type="match status" value="1"/>
</dbReference>
<keyword evidence="1" id="KW-0560">Oxidoreductase</keyword>